<sequence length="76" mass="8349">RTNYCVPLKSIESMTHNHKQSNNKIVQHLFPPPPPLPLPLPLPLPSSFGAFSSPISNFDSFIPIKIPINTSSSILS</sequence>
<gene>
    <name evidence="1" type="ORF">BYL167_LOCUS51577</name>
    <name evidence="3" type="ORF">GIL414_LOCUS60457</name>
    <name evidence="2" type="ORF">SMN809_LOCUS58800</name>
</gene>
<proteinExistence type="predicted"/>
<name>A0A8S3C417_9BILA</name>
<evidence type="ECO:0000313" key="2">
    <source>
        <dbReference type="EMBL" id="CAF5043865.1"/>
    </source>
</evidence>
<dbReference type="Proteomes" id="UP000681720">
    <property type="component" value="Unassembled WGS sequence"/>
</dbReference>
<dbReference type="EMBL" id="CAJOBJ010233478">
    <property type="protein sequence ID" value="CAF5059969.1"/>
    <property type="molecule type" value="Genomic_DNA"/>
</dbReference>
<dbReference type="AlphaFoldDB" id="A0A8S3C417"/>
<reference evidence="1" key="1">
    <citation type="submission" date="2021-02" db="EMBL/GenBank/DDBJ databases">
        <authorList>
            <person name="Nowell W R."/>
        </authorList>
    </citation>
    <scope>NUCLEOTIDE SEQUENCE</scope>
</reference>
<comment type="caution">
    <text evidence="1">The sequence shown here is derived from an EMBL/GenBank/DDBJ whole genome shotgun (WGS) entry which is preliminary data.</text>
</comment>
<organism evidence="1 4">
    <name type="scientific">Rotaria magnacalcarata</name>
    <dbReference type="NCBI Taxonomy" id="392030"/>
    <lineage>
        <taxon>Eukaryota</taxon>
        <taxon>Metazoa</taxon>
        <taxon>Spiralia</taxon>
        <taxon>Gnathifera</taxon>
        <taxon>Rotifera</taxon>
        <taxon>Eurotatoria</taxon>
        <taxon>Bdelloidea</taxon>
        <taxon>Philodinida</taxon>
        <taxon>Philodinidae</taxon>
        <taxon>Rotaria</taxon>
    </lineage>
</organism>
<dbReference type="EMBL" id="CAJOBH010163421">
    <property type="protein sequence ID" value="CAF4886656.1"/>
    <property type="molecule type" value="Genomic_DNA"/>
</dbReference>
<accession>A0A8S3C417</accession>
<evidence type="ECO:0000313" key="3">
    <source>
        <dbReference type="EMBL" id="CAF5059969.1"/>
    </source>
</evidence>
<dbReference type="EMBL" id="CAJOBI010222035">
    <property type="protein sequence ID" value="CAF5043865.1"/>
    <property type="molecule type" value="Genomic_DNA"/>
</dbReference>
<protein>
    <submittedName>
        <fullName evidence="1">Uncharacterized protein</fullName>
    </submittedName>
</protein>
<dbReference type="Proteomes" id="UP000681967">
    <property type="component" value="Unassembled WGS sequence"/>
</dbReference>
<dbReference type="Proteomes" id="UP000676336">
    <property type="component" value="Unassembled WGS sequence"/>
</dbReference>
<feature type="non-terminal residue" evidence="1">
    <location>
        <position position="76"/>
    </location>
</feature>
<feature type="non-terminal residue" evidence="1">
    <location>
        <position position="1"/>
    </location>
</feature>
<evidence type="ECO:0000313" key="4">
    <source>
        <dbReference type="Proteomes" id="UP000681967"/>
    </source>
</evidence>
<evidence type="ECO:0000313" key="1">
    <source>
        <dbReference type="EMBL" id="CAF4886656.1"/>
    </source>
</evidence>